<dbReference type="InterPro" id="IPR031330">
    <property type="entry name" value="Gly_Hdrlase_35_cat"/>
</dbReference>
<reference evidence="6" key="1">
    <citation type="submission" date="2023-10" db="EMBL/GenBank/DDBJ databases">
        <title>Genome assemblies of two species of porcelain crab, Petrolisthes cinctipes and Petrolisthes manimaculis (Anomura: Porcellanidae).</title>
        <authorList>
            <person name="Angst P."/>
        </authorList>
    </citation>
    <scope>NUCLEOTIDE SEQUENCE</scope>
    <source>
        <strain evidence="6">PB745_01</strain>
        <tissue evidence="6">Gill</tissue>
    </source>
</reference>
<feature type="transmembrane region" description="Helical" evidence="4">
    <location>
        <begin position="43"/>
        <end position="67"/>
    </location>
</feature>
<gene>
    <name evidence="6" type="ORF">Pcinc_041806</name>
</gene>
<feature type="domain" description="Glycoside hydrolase 35 catalytic" evidence="5">
    <location>
        <begin position="96"/>
        <end position="292"/>
    </location>
</feature>
<comment type="similarity">
    <text evidence="1">Belongs to the glycosyl hydrolase 35 family.</text>
</comment>
<dbReference type="SUPFAM" id="SSF51445">
    <property type="entry name" value="(Trans)glycosidases"/>
    <property type="match status" value="1"/>
</dbReference>
<keyword evidence="3" id="KW-0326">Glycosidase</keyword>
<dbReference type="GO" id="GO:0005975">
    <property type="term" value="P:carbohydrate metabolic process"/>
    <property type="evidence" value="ECO:0007669"/>
    <property type="project" value="InterPro"/>
</dbReference>
<accession>A0AAE1BMI8</accession>
<dbReference type="AlphaFoldDB" id="A0AAE1BMI8"/>
<evidence type="ECO:0000259" key="5">
    <source>
        <dbReference type="Pfam" id="PF01301"/>
    </source>
</evidence>
<organism evidence="6 7">
    <name type="scientific">Petrolisthes cinctipes</name>
    <name type="common">Flat porcelain crab</name>
    <dbReference type="NCBI Taxonomy" id="88211"/>
    <lineage>
        <taxon>Eukaryota</taxon>
        <taxon>Metazoa</taxon>
        <taxon>Ecdysozoa</taxon>
        <taxon>Arthropoda</taxon>
        <taxon>Crustacea</taxon>
        <taxon>Multicrustacea</taxon>
        <taxon>Malacostraca</taxon>
        <taxon>Eumalacostraca</taxon>
        <taxon>Eucarida</taxon>
        <taxon>Decapoda</taxon>
        <taxon>Pleocyemata</taxon>
        <taxon>Anomura</taxon>
        <taxon>Galatheoidea</taxon>
        <taxon>Porcellanidae</taxon>
        <taxon>Petrolisthes</taxon>
    </lineage>
</organism>
<keyword evidence="2" id="KW-0378">Hydrolase</keyword>
<dbReference type="InterPro" id="IPR001944">
    <property type="entry name" value="Glycoside_Hdrlase_35"/>
</dbReference>
<evidence type="ECO:0000256" key="1">
    <source>
        <dbReference type="ARBA" id="ARBA00009809"/>
    </source>
</evidence>
<evidence type="ECO:0000256" key="2">
    <source>
        <dbReference type="ARBA" id="ARBA00022801"/>
    </source>
</evidence>
<dbReference type="Proteomes" id="UP001286313">
    <property type="component" value="Unassembled WGS sequence"/>
</dbReference>
<keyword evidence="4" id="KW-1133">Transmembrane helix</keyword>
<dbReference type="PANTHER" id="PTHR23421">
    <property type="entry name" value="BETA-GALACTOSIDASE RELATED"/>
    <property type="match status" value="1"/>
</dbReference>
<evidence type="ECO:0000313" key="7">
    <source>
        <dbReference type="Proteomes" id="UP001286313"/>
    </source>
</evidence>
<keyword evidence="4" id="KW-0812">Transmembrane</keyword>
<keyword evidence="7" id="KW-1185">Reference proteome</keyword>
<proteinExistence type="inferred from homology"/>
<dbReference type="Pfam" id="PF01301">
    <property type="entry name" value="Glyco_hydro_35"/>
    <property type="match status" value="1"/>
</dbReference>
<protein>
    <recommendedName>
        <fullName evidence="5">Glycoside hydrolase 35 catalytic domain-containing protein</fullName>
    </recommendedName>
</protein>
<dbReference type="Gene3D" id="3.20.20.80">
    <property type="entry name" value="Glycosidases"/>
    <property type="match status" value="1"/>
</dbReference>
<dbReference type="InterPro" id="IPR017853">
    <property type="entry name" value="GH"/>
</dbReference>
<dbReference type="PROSITE" id="PS01182">
    <property type="entry name" value="GLYCOSYL_HYDROL_F35"/>
    <property type="match status" value="1"/>
</dbReference>
<dbReference type="InterPro" id="IPR019801">
    <property type="entry name" value="Glyco_hydro_35_CS"/>
</dbReference>
<feature type="transmembrane region" description="Helical" evidence="4">
    <location>
        <begin position="12"/>
        <end position="37"/>
    </location>
</feature>
<evidence type="ECO:0000256" key="3">
    <source>
        <dbReference type="ARBA" id="ARBA00023295"/>
    </source>
</evidence>
<dbReference type="GO" id="GO:0004553">
    <property type="term" value="F:hydrolase activity, hydrolyzing O-glycosyl compounds"/>
    <property type="evidence" value="ECO:0007669"/>
    <property type="project" value="InterPro"/>
</dbReference>
<name>A0AAE1BMI8_PETCI</name>
<sequence>MVVGIGGEIVERVMMVVVVVVMVMVMVVVVVVVVMVVVVLVVVMVVVVVVVVVVMVVVVMVVVVVVVKGSEGLTYYEHFGGGVAGAGGLVAEGDTFTLNGKPILILSGAFHYFRVHPDHWRDTLKKLRASGLNAVETYAPWNLHEPRQGVFDYGDGGEALSPFLNITRFLQIAQEEDLFVILRPGPYICSEWDFGGMPSYLLRDYTMQVRTYYEGFRVPAANFLDNYLFRLIDYQFTKGGPIIAVQVENEYGHFGYGTDPRDLVYMEFVRDTIVNIGFGESLLFTSDSPTGTQDLGAIPGG</sequence>
<dbReference type="PRINTS" id="PR00742">
    <property type="entry name" value="GLHYDRLASE35"/>
</dbReference>
<dbReference type="EMBL" id="JAWQEG010007844">
    <property type="protein sequence ID" value="KAK3851560.1"/>
    <property type="molecule type" value="Genomic_DNA"/>
</dbReference>
<comment type="caution">
    <text evidence="6">The sequence shown here is derived from an EMBL/GenBank/DDBJ whole genome shotgun (WGS) entry which is preliminary data.</text>
</comment>
<evidence type="ECO:0000313" key="6">
    <source>
        <dbReference type="EMBL" id="KAK3851560.1"/>
    </source>
</evidence>
<keyword evidence="4" id="KW-0472">Membrane</keyword>
<evidence type="ECO:0000256" key="4">
    <source>
        <dbReference type="SAM" id="Phobius"/>
    </source>
</evidence>